<proteinExistence type="predicted"/>
<accession>A0A2P5ADE5</accession>
<dbReference type="AlphaFoldDB" id="A0A2P5ADE5"/>
<gene>
    <name evidence="1" type="ORF">TorRG33x02_353030</name>
</gene>
<dbReference type="InParanoid" id="A0A2P5ADE5"/>
<dbReference type="Proteomes" id="UP000237000">
    <property type="component" value="Unassembled WGS sequence"/>
</dbReference>
<evidence type="ECO:0000313" key="2">
    <source>
        <dbReference type="Proteomes" id="UP000237000"/>
    </source>
</evidence>
<dbReference type="EMBL" id="JXTC01000928">
    <property type="protein sequence ID" value="PON34567.1"/>
    <property type="molecule type" value="Genomic_DNA"/>
</dbReference>
<feature type="non-terminal residue" evidence="1">
    <location>
        <position position="1"/>
    </location>
</feature>
<name>A0A2P5ADE5_TREOI</name>
<protein>
    <submittedName>
        <fullName evidence="1">Uncharacterized protein</fullName>
    </submittedName>
</protein>
<comment type="caution">
    <text evidence="1">The sequence shown here is derived from an EMBL/GenBank/DDBJ whole genome shotgun (WGS) entry which is preliminary data.</text>
</comment>
<keyword evidence="2" id="KW-1185">Reference proteome</keyword>
<evidence type="ECO:0000313" key="1">
    <source>
        <dbReference type="EMBL" id="PON34567.1"/>
    </source>
</evidence>
<sequence length="65" mass="6966">AICVSCSATIKLTPPSSSSHRCHPLPASQLSLTCAVIILTVDMTSPSCSRRRRSPLPCYCFSLTL</sequence>
<reference evidence="2" key="1">
    <citation type="submission" date="2016-06" db="EMBL/GenBank/DDBJ databases">
        <title>Parallel loss of symbiosis genes in relatives of nitrogen-fixing non-legume Parasponia.</title>
        <authorList>
            <person name="Van Velzen R."/>
            <person name="Holmer R."/>
            <person name="Bu F."/>
            <person name="Rutten L."/>
            <person name="Van Zeijl A."/>
            <person name="Liu W."/>
            <person name="Santuari L."/>
            <person name="Cao Q."/>
            <person name="Sharma T."/>
            <person name="Shen D."/>
            <person name="Roswanjaya Y."/>
            <person name="Wardhani T."/>
            <person name="Kalhor M.S."/>
            <person name="Jansen J."/>
            <person name="Van den Hoogen J."/>
            <person name="Gungor B."/>
            <person name="Hartog M."/>
            <person name="Hontelez J."/>
            <person name="Verver J."/>
            <person name="Yang W.-C."/>
            <person name="Schijlen E."/>
            <person name="Repin R."/>
            <person name="Schilthuizen M."/>
            <person name="Schranz E."/>
            <person name="Heidstra R."/>
            <person name="Miyata K."/>
            <person name="Fedorova E."/>
            <person name="Kohlen W."/>
            <person name="Bisseling T."/>
            <person name="Smit S."/>
            <person name="Geurts R."/>
        </authorList>
    </citation>
    <scope>NUCLEOTIDE SEQUENCE [LARGE SCALE GENOMIC DNA]</scope>
    <source>
        <strain evidence="2">cv. RG33-2</strain>
    </source>
</reference>
<organism evidence="1 2">
    <name type="scientific">Trema orientale</name>
    <name type="common">Charcoal tree</name>
    <name type="synonym">Celtis orientalis</name>
    <dbReference type="NCBI Taxonomy" id="63057"/>
    <lineage>
        <taxon>Eukaryota</taxon>
        <taxon>Viridiplantae</taxon>
        <taxon>Streptophyta</taxon>
        <taxon>Embryophyta</taxon>
        <taxon>Tracheophyta</taxon>
        <taxon>Spermatophyta</taxon>
        <taxon>Magnoliopsida</taxon>
        <taxon>eudicotyledons</taxon>
        <taxon>Gunneridae</taxon>
        <taxon>Pentapetalae</taxon>
        <taxon>rosids</taxon>
        <taxon>fabids</taxon>
        <taxon>Rosales</taxon>
        <taxon>Cannabaceae</taxon>
        <taxon>Trema</taxon>
    </lineage>
</organism>